<comment type="caution">
    <text evidence="6">The sequence shown here is derived from an EMBL/GenBank/DDBJ whole genome shotgun (WGS) entry which is preliminary data.</text>
</comment>
<dbReference type="GO" id="GO:0080043">
    <property type="term" value="F:quercetin 3-O-glucosyltransferase activity"/>
    <property type="evidence" value="ECO:0007669"/>
    <property type="project" value="TreeGrafter"/>
</dbReference>
<sequence>MGSMPNGAEKQHAVLIPYPAQGHINPMLHLAKLLHAQGFHITFVLTDFNYGRLVRSHTSDAVKGLPSFRFASIPDGLPPSSADATQDIPSLCQSTIDNFHAPFSHLLADLADDHLSPPVSCIVSDGVMTFTLDAAREFGIPEIFLWTASACGFVSYNHYRHLVDSGLVPLKDMDDVRNGTLEKEVDWVPGLMPGMRLRDFPSFIRTTDPDDIMLNYFIRETSRLPMASAIVLNTFDALENRALVAMQDILPPMYTVGPLSTLVRKSIPDENPLVDLTGSLWREDASCLEWLNGRPAGSVVYVNFGSITVMSTEELVEFAWGLANSGYNFLWIVRPDLVKGETPVLPSDFLEEIEERGMMVGWCDQEKVLEHPAVGVFLTHCGWNSTLESLCGGVPMICWPFFAEQQTNCRYARGDWGVGMEIGDDVKREKGKEMRRKAVEWKEIAGKATAFGGSSAVNLARLIEEVLSTTKQHAKQTLALKQQYI</sequence>
<evidence type="ECO:0000256" key="3">
    <source>
        <dbReference type="RuleBase" id="RU003718"/>
    </source>
</evidence>
<evidence type="ECO:0000256" key="4">
    <source>
        <dbReference type="RuleBase" id="RU362057"/>
    </source>
</evidence>
<dbReference type="FunFam" id="3.40.50.2000:FF:000055">
    <property type="entry name" value="Glycosyltransferase"/>
    <property type="match status" value="1"/>
</dbReference>
<evidence type="ECO:0000313" key="6">
    <source>
        <dbReference type="EMBL" id="KAG0492443.1"/>
    </source>
</evidence>
<evidence type="ECO:0000259" key="5">
    <source>
        <dbReference type="Pfam" id="PF26168"/>
    </source>
</evidence>
<organism evidence="6 7">
    <name type="scientific">Vanilla planifolia</name>
    <name type="common">Vanilla</name>
    <dbReference type="NCBI Taxonomy" id="51239"/>
    <lineage>
        <taxon>Eukaryota</taxon>
        <taxon>Viridiplantae</taxon>
        <taxon>Streptophyta</taxon>
        <taxon>Embryophyta</taxon>
        <taxon>Tracheophyta</taxon>
        <taxon>Spermatophyta</taxon>
        <taxon>Magnoliopsida</taxon>
        <taxon>Liliopsida</taxon>
        <taxon>Asparagales</taxon>
        <taxon>Orchidaceae</taxon>
        <taxon>Vanilloideae</taxon>
        <taxon>Vanilleae</taxon>
        <taxon>Vanilla</taxon>
    </lineage>
</organism>
<dbReference type="InterPro" id="IPR058980">
    <property type="entry name" value="Glyco_transf_N"/>
</dbReference>
<dbReference type="OrthoDB" id="2015551at2759"/>
<dbReference type="FunFam" id="3.40.50.2000:FF:000027">
    <property type="entry name" value="Glycosyltransferase"/>
    <property type="match status" value="1"/>
</dbReference>
<keyword evidence="3" id="KW-0328">Glycosyltransferase</keyword>
<accession>A0A835VCK8</accession>
<dbReference type="EC" id="2.4.1.-" evidence="4"/>
<dbReference type="PANTHER" id="PTHR11926">
    <property type="entry name" value="GLUCOSYL/GLUCURONOSYL TRANSFERASES"/>
    <property type="match status" value="1"/>
</dbReference>
<gene>
    <name evidence="6" type="ORF">HPP92_005841</name>
</gene>
<dbReference type="Pfam" id="PF26168">
    <property type="entry name" value="Glyco_transf_N"/>
    <property type="match status" value="1"/>
</dbReference>
<proteinExistence type="inferred from homology"/>
<dbReference type="Pfam" id="PF00201">
    <property type="entry name" value="UDPGT"/>
    <property type="match status" value="1"/>
</dbReference>
<dbReference type="InterPro" id="IPR002213">
    <property type="entry name" value="UDP_glucos_trans"/>
</dbReference>
<reference evidence="6 7" key="1">
    <citation type="journal article" date="2020" name="Nat. Food">
        <title>A phased Vanilla planifolia genome enables genetic improvement of flavour and production.</title>
        <authorList>
            <person name="Hasing T."/>
            <person name="Tang H."/>
            <person name="Brym M."/>
            <person name="Khazi F."/>
            <person name="Huang T."/>
            <person name="Chambers A.H."/>
        </authorList>
    </citation>
    <scope>NUCLEOTIDE SEQUENCE [LARGE SCALE GENOMIC DNA]</scope>
    <source>
        <tissue evidence="6">Leaf</tissue>
    </source>
</reference>
<keyword evidence="2 3" id="KW-0808">Transferase</keyword>
<evidence type="ECO:0000256" key="1">
    <source>
        <dbReference type="ARBA" id="ARBA00009995"/>
    </source>
</evidence>
<dbReference type="GO" id="GO:0080044">
    <property type="term" value="F:quercetin 7-O-glucosyltransferase activity"/>
    <property type="evidence" value="ECO:0007669"/>
    <property type="project" value="TreeGrafter"/>
</dbReference>
<dbReference type="Proteomes" id="UP000636800">
    <property type="component" value="Chromosome 2"/>
</dbReference>
<dbReference type="CDD" id="cd03784">
    <property type="entry name" value="GT1_Gtf-like"/>
    <property type="match status" value="1"/>
</dbReference>
<dbReference type="EMBL" id="JADCNL010000002">
    <property type="protein sequence ID" value="KAG0492443.1"/>
    <property type="molecule type" value="Genomic_DNA"/>
</dbReference>
<evidence type="ECO:0000256" key="2">
    <source>
        <dbReference type="ARBA" id="ARBA00022679"/>
    </source>
</evidence>
<dbReference type="PANTHER" id="PTHR11926:SF774">
    <property type="entry name" value="UDP-GLYCOSYLTRANSFERASE 85A1-RELATED"/>
    <property type="match status" value="1"/>
</dbReference>
<dbReference type="SUPFAM" id="SSF53756">
    <property type="entry name" value="UDP-Glycosyltransferase/glycogen phosphorylase"/>
    <property type="match status" value="1"/>
</dbReference>
<keyword evidence="7" id="KW-1185">Reference proteome</keyword>
<evidence type="ECO:0000313" key="7">
    <source>
        <dbReference type="Proteomes" id="UP000636800"/>
    </source>
</evidence>
<dbReference type="Gene3D" id="3.40.50.2000">
    <property type="entry name" value="Glycogen Phosphorylase B"/>
    <property type="match status" value="2"/>
</dbReference>
<feature type="domain" description="Glycosyltransferase N-terminal" evidence="5">
    <location>
        <begin position="13"/>
        <end position="150"/>
    </location>
</feature>
<protein>
    <recommendedName>
        <fullName evidence="4">Glycosyltransferase</fullName>
        <ecNumber evidence="4">2.4.1.-</ecNumber>
    </recommendedName>
</protein>
<name>A0A835VCK8_VANPL</name>
<comment type="similarity">
    <text evidence="1 3">Belongs to the UDP-glycosyltransferase family.</text>
</comment>
<dbReference type="AlphaFoldDB" id="A0A835VCK8"/>
<dbReference type="PROSITE" id="PS00375">
    <property type="entry name" value="UDPGT"/>
    <property type="match status" value="1"/>
</dbReference>
<dbReference type="InterPro" id="IPR035595">
    <property type="entry name" value="UDP_glycos_trans_CS"/>
</dbReference>